<dbReference type="GeneID" id="20086816"/>
<reference evidence="1" key="1">
    <citation type="submission" date="2013-12" db="EMBL/GenBank/DDBJ databases">
        <title>The Genome Sequence of Aphanomyces invadans NJM9701.</title>
        <authorList>
            <consortium name="The Broad Institute Genomics Platform"/>
            <person name="Russ C."/>
            <person name="Tyler B."/>
            <person name="van West P."/>
            <person name="Dieguez-Uribeondo J."/>
            <person name="Young S.K."/>
            <person name="Zeng Q."/>
            <person name="Gargeya S."/>
            <person name="Fitzgerald M."/>
            <person name="Abouelleil A."/>
            <person name="Alvarado L."/>
            <person name="Chapman S.B."/>
            <person name="Gainer-Dewar J."/>
            <person name="Goldberg J."/>
            <person name="Griggs A."/>
            <person name="Gujja S."/>
            <person name="Hansen M."/>
            <person name="Howarth C."/>
            <person name="Imamovic A."/>
            <person name="Ireland A."/>
            <person name="Larimer J."/>
            <person name="McCowan C."/>
            <person name="Murphy C."/>
            <person name="Pearson M."/>
            <person name="Poon T.W."/>
            <person name="Priest M."/>
            <person name="Roberts A."/>
            <person name="Saif S."/>
            <person name="Shea T."/>
            <person name="Sykes S."/>
            <person name="Wortman J."/>
            <person name="Nusbaum C."/>
            <person name="Birren B."/>
        </authorList>
    </citation>
    <scope>NUCLEOTIDE SEQUENCE [LARGE SCALE GENOMIC DNA]</scope>
    <source>
        <strain evidence="1">NJM9701</strain>
    </source>
</reference>
<dbReference type="AlphaFoldDB" id="A0A024TTV6"/>
<dbReference type="PANTHER" id="PTHR47169">
    <property type="entry name" value="OS01G0541250 PROTEIN"/>
    <property type="match status" value="1"/>
</dbReference>
<organism evidence="1">
    <name type="scientific">Aphanomyces invadans</name>
    <dbReference type="NCBI Taxonomy" id="157072"/>
    <lineage>
        <taxon>Eukaryota</taxon>
        <taxon>Sar</taxon>
        <taxon>Stramenopiles</taxon>
        <taxon>Oomycota</taxon>
        <taxon>Saprolegniomycetes</taxon>
        <taxon>Saprolegniales</taxon>
        <taxon>Verrucalvaceae</taxon>
        <taxon>Aphanomyces</taxon>
    </lineage>
</organism>
<gene>
    <name evidence="1" type="ORF">H310_09766</name>
</gene>
<evidence type="ECO:0000313" key="1">
    <source>
        <dbReference type="EMBL" id="ETV97438.1"/>
    </source>
</evidence>
<dbReference type="RefSeq" id="XP_008874146.1">
    <property type="nucleotide sequence ID" value="XM_008875924.1"/>
</dbReference>
<dbReference type="VEuPathDB" id="FungiDB:H310_09766"/>
<name>A0A024TTV6_9STRA</name>
<proteinExistence type="predicted"/>
<dbReference type="EMBL" id="KI913973">
    <property type="protein sequence ID" value="ETV97438.1"/>
    <property type="molecule type" value="Genomic_DNA"/>
</dbReference>
<accession>A0A024TTV6</accession>
<sequence length="211" mass="23938">MKNMENYVHVDEKCFFLKLPKCAFYGLFGEKTPPRPVKHKSFILKMDLPSPSPANPPTRPTLTCWILDFFVPYNVKRHARSLDGIVTNVLAAWNDVHWTTLLANFRTLQFVLIEILKRGGGNGFRFPHPKKCQLEGQGRLPEEPLCPVDVLESACVLLSAEDERVHDASAEVETALASNEVVLCNAFEELQIGIDDIDEFDTDSLYEYIQL</sequence>
<protein>
    <submittedName>
        <fullName evidence="1">Uncharacterized protein</fullName>
    </submittedName>
</protein>